<dbReference type="InterPro" id="IPR014743">
    <property type="entry name" value="Cl-channel_core"/>
</dbReference>
<keyword evidence="2" id="KW-0813">Transport</keyword>
<evidence type="ECO:0000313" key="11">
    <source>
        <dbReference type="EMBL" id="MBE8721434.1"/>
    </source>
</evidence>
<dbReference type="EMBL" id="PSKQ01000021">
    <property type="protein sequence ID" value="MBE8721434.1"/>
    <property type="molecule type" value="Genomic_DNA"/>
</dbReference>
<feature type="transmembrane region" description="Helical" evidence="10">
    <location>
        <begin position="295"/>
        <end position="313"/>
    </location>
</feature>
<keyword evidence="5" id="KW-0406">Ion transport</keyword>
<evidence type="ECO:0000256" key="10">
    <source>
        <dbReference type="SAM" id="Phobius"/>
    </source>
</evidence>
<keyword evidence="6 10" id="KW-0472">Membrane</keyword>
<organism evidence="11 12">
    <name type="scientific">Sphingobacterium pedocola</name>
    <dbReference type="NCBI Taxonomy" id="2082722"/>
    <lineage>
        <taxon>Bacteria</taxon>
        <taxon>Pseudomonadati</taxon>
        <taxon>Bacteroidota</taxon>
        <taxon>Sphingobacteriia</taxon>
        <taxon>Sphingobacteriales</taxon>
        <taxon>Sphingobacteriaceae</taxon>
        <taxon>Sphingobacterium</taxon>
    </lineage>
</organism>
<dbReference type="CDD" id="cd00400">
    <property type="entry name" value="Voltage_gated_ClC"/>
    <property type="match status" value="1"/>
</dbReference>
<protein>
    <submittedName>
        <fullName evidence="11">Chloride channel protein</fullName>
    </submittedName>
</protein>
<evidence type="ECO:0000256" key="5">
    <source>
        <dbReference type="ARBA" id="ARBA00023065"/>
    </source>
</evidence>
<reference evidence="11 12" key="1">
    <citation type="submission" date="2018-02" db="EMBL/GenBank/DDBJ databases">
        <title>Sphingobacterium KA21.</title>
        <authorList>
            <person name="Vasarhelyi B.M."/>
            <person name="Deshmukh S."/>
            <person name="Balint B."/>
            <person name="Kukolya J."/>
        </authorList>
    </citation>
    <scope>NUCLEOTIDE SEQUENCE [LARGE SCALE GENOMIC DNA]</scope>
    <source>
        <strain evidence="11 12">Ka21</strain>
    </source>
</reference>
<evidence type="ECO:0000256" key="3">
    <source>
        <dbReference type="ARBA" id="ARBA00022692"/>
    </source>
</evidence>
<feature type="transmembrane region" description="Helical" evidence="10">
    <location>
        <begin position="52"/>
        <end position="69"/>
    </location>
</feature>
<dbReference type="InterPro" id="IPR001807">
    <property type="entry name" value="ClC"/>
</dbReference>
<gene>
    <name evidence="11" type="ORF">C4F40_11950</name>
</gene>
<evidence type="ECO:0000256" key="7">
    <source>
        <dbReference type="ARBA" id="ARBA00023173"/>
    </source>
</evidence>
<dbReference type="PANTHER" id="PTHR43427:SF6">
    <property type="entry name" value="CHLORIDE CHANNEL PROTEIN CLC-E"/>
    <property type="match status" value="1"/>
</dbReference>
<dbReference type="PANTHER" id="PTHR43427">
    <property type="entry name" value="CHLORIDE CHANNEL PROTEIN CLC-E"/>
    <property type="match status" value="1"/>
</dbReference>
<keyword evidence="4 10" id="KW-1133">Transmembrane helix</keyword>
<evidence type="ECO:0000256" key="4">
    <source>
        <dbReference type="ARBA" id="ARBA00022989"/>
    </source>
</evidence>
<evidence type="ECO:0000256" key="2">
    <source>
        <dbReference type="ARBA" id="ARBA00022448"/>
    </source>
</evidence>
<dbReference type="Gene3D" id="1.10.3080.10">
    <property type="entry name" value="Clc chloride channel"/>
    <property type="match status" value="1"/>
</dbReference>
<comment type="caution">
    <text evidence="11">The sequence shown here is derived from an EMBL/GenBank/DDBJ whole genome shotgun (WGS) entry which is preliminary data.</text>
</comment>
<accession>A0ABR9T965</accession>
<feature type="transmembrane region" description="Helical" evidence="10">
    <location>
        <begin position="148"/>
        <end position="171"/>
    </location>
</feature>
<comment type="subcellular location">
    <subcellularLocation>
        <location evidence="1">Membrane</location>
        <topology evidence="1">Multi-pass membrane protein</topology>
    </subcellularLocation>
</comment>
<feature type="transmembrane region" description="Helical" evidence="10">
    <location>
        <begin position="354"/>
        <end position="381"/>
    </location>
</feature>
<sequence length="426" mass="46907">MRRKVVVYNYFKLILASLFIGLISSLLADSLKYITENYQHRILEKVGQINPMIYIILPSIGITIIYFLRKYAFKNRQNKGIKEIYKTLETRKDDLPLFKIPSHYFNGFLTVIFGGSTGIEVSTVVATATVGNVVHKKGKVAFAYKNELICAGVAAGVAVLFASPIAGWLFAIEVISRKLSKPVVVSCTASVLIACVFVYFFDSEMLLPFPIDQWNWGALPYILVLSLLGGTLALYFTKIVIYVKGIFANIKSNFIRVNFGALIVGTMLFFVPYLYGDSYHGLKDAISTAMNETFSISFGLLLLFMVILKPLAASLTLGAGGDGGVFAPSIVSGAFLGLFFAQICNTYFGTELILINFVLFGAAATLSAAIHAPFTALFLICSIAPGGYILFVPLMLSSFVAKMFAKWLYPFNVYTYKEGKPIIQLK</sequence>
<keyword evidence="3 10" id="KW-0812">Transmembrane</keyword>
<dbReference type="Pfam" id="PF00654">
    <property type="entry name" value="Voltage_CLC"/>
    <property type="match status" value="1"/>
</dbReference>
<proteinExistence type="predicted"/>
<feature type="transmembrane region" description="Helical" evidence="10">
    <location>
        <begin position="221"/>
        <end position="243"/>
    </location>
</feature>
<evidence type="ECO:0000256" key="1">
    <source>
        <dbReference type="ARBA" id="ARBA00004141"/>
    </source>
</evidence>
<feature type="transmembrane region" description="Helical" evidence="10">
    <location>
        <begin position="255"/>
        <end position="275"/>
    </location>
</feature>
<name>A0ABR9T965_9SPHI</name>
<evidence type="ECO:0000313" key="12">
    <source>
        <dbReference type="Proteomes" id="UP000618319"/>
    </source>
</evidence>
<dbReference type="Proteomes" id="UP000618319">
    <property type="component" value="Unassembled WGS sequence"/>
</dbReference>
<dbReference type="InterPro" id="IPR050368">
    <property type="entry name" value="ClC-type_chloride_channel"/>
</dbReference>
<evidence type="ECO:0000256" key="6">
    <source>
        <dbReference type="ARBA" id="ARBA00023136"/>
    </source>
</evidence>
<dbReference type="PRINTS" id="PR00762">
    <property type="entry name" value="CLCHANNEL"/>
</dbReference>
<feature type="transmembrane region" description="Helical" evidence="10">
    <location>
        <begin position="325"/>
        <end position="348"/>
    </location>
</feature>
<keyword evidence="8" id="KW-0868">Chloride</keyword>
<evidence type="ECO:0000256" key="9">
    <source>
        <dbReference type="ARBA" id="ARBA00023303"/>
    </source>
</evidence>
<keyword evidence="9" id="KW-0407">Ion channel</keyword>
<dbReference type="RefSeq" id="WP_196939393.1">
    <property type="nucleotide sequence ID" value="NZ_MU158690.1"/>
</dbReference>
<keyword evidence="12" id="KW-1185">Reference proteome</keyword>
<evidence type="ECO:0000256" key="8">
    <source>
        <dbReference type="ARBA" id="ARBA00023214"/>
    </source>
</evidence>
<feature type="transmembrane region" description="Helical" evidence="10">
    <location>
        <begin position="104"/>
        <end position="128"/>
    </location>
</feature>
<keyword evidence="7" id="KW-0869">Chloride channel</keyword>
<feature type="transmembrane region" description="Helical" evidence="10">
    <location>
        <begin position="388"/>
        <end position="409"/>
    </location>
</feature>
<dbReference type="SUPFAM" id="SSF81340">
    <property type="entry name" value="Clc chloride channel"/>
    <property type="match status" value="1"/>
</dbReference>
<feature type="transmembrane region" description="Helical" evidence="10">
    <location>
        <begin position="183"/>
        <end position="201"/>
    </location>
</feature>